<evidence type="ECO:0000256" key="3">
    <source>
        <dbReference type="ARBA" id="ARBA00022801"/>
    </source>
</evidence>
<dbReference type="PANTHER" id="PTHR30008:SF0">
    <property type="entry name" value="EXODEOXYRIBONUCLEASE 7 LARGE SUBUNIT"/>
    <property type="match status" value="1"/>
</dbReference>
<dbReference type="GO" id="GO:0008855">
    <property type="term" value="F:exodeoxyribonuclease VII activity"/>
    <property type="evidence" value="ECO:0007669"/>
    <property type="project" value="UniProtKB-UniRule"/>
</dbReference>
<comment type="subunit">
    <text evidence="5">Heterooligomer composed of large and small subunits.</text>
</comment>
<gene>
    <name evidence="5" type="primary">xseA</name>
    <name evidence="9" type="ORF">H9906_03675</name>
</gene>
<proteinExistence type="inferred from homology"/>
<protein>
    <recommendedName>
        <fullName evidence="5">Exodeoxyribonuclease 7 large subunit</fullName>
        <ecNumber evidence="5">3.1.11.6</ecNumber>
    </recommendedName>
    <alternativeName>
        <fullName evidence="5">Exodeoxyribonuclease VII large subunit</fullName>
        <shortName evidence="5">Exonuclease VII large subunit</shortName>
    </alternativeName>
</protein>
<accession>A0A9D2RHW1</accession>
<reference evidence="9" key="2">
    <citation type="submission" date="2021-04" db="EMBL/GenBank/DDBJ databases">
        <authorList>
            <person name="Gilroy R."/>
        </authorList>
    </citation>
    <scope>NUCLEOTIDE SEQUENCE</scope>
    <source>
        <strain evidence="9">9264</strain>
    </source>
</reference>
<dbReference type="EC" id="3.1.11.6" evidence="5"/>
<dbReference type="GO" id="GO:0005737">
    <property type="term" value="C:cytoplasm"/>
    <property type="evidence" value="ECO:0007669"/>
    <property type="project" value="UniProtKB-SubCell"/>
</dbReference>
<comment type="catalytic activity">
    <reaction evidence="5 6">
        <text>Exonucleolytic cleavage in either 5'- to 3'- or 3'- to 5'-direction to yield nucleoside 5'-phosphates.</text>
        <dbReference type="EC" id="3.1.11.6"/>
    </reaction>
</comment>
<dbReference type="Pfam" id="PF13742">
    <property type="entry name" value="tRNA_anti_2"/>
    <property type="match status" value="1"/>
</dbReference>
<evidence type="ECO:0000256" key="5">
    <source>
        <dbReference type="HAMAP-Rule" id="MF_00378"/>
    </source>
</evidence>
<dbReference type="PANTHER" id="PTHR30008">
    <property type="entry name" value="EXODEOXYRIBONUCLEASE 7 LARGE SUBUNIT"/>
    <property type="match status" value="1"/>
</dbReference>
<keyword evidence="4 5" id="KW-0269">Exonuclease</keyword>
<dbReference type="InterPro" id="IPR003753">
    <property type="entry name" value="Exonuc_VII_L"/>
</dbReference>
<evidence type="ECO:0000259" key="8">
    <source>
        <dbReference type="Pfam" id="PF13742"/>
    </source>
</evidence>
<evidence type="ECO:0000313" key="9">
    <source>
        <dbReference type="EMBL" id="HJD44110.1"/>
    </source>
</evidence>
<feature type="domain" description="OB-fold nucleic acid binding" evidence="8">
    <location>
        <begin position="7"/>
        <end position="100"/>
    </location>
</feature>
<evidence type="ECO:0000313" key="10">
    <source>
        <dbReference type="Proteomes" id="UP000823889"/>
    </source>
</evidence>
<dbReference type="EMBL" id="DWUQ01000075">
    <property type="protein sequence ID" value="HJD44110.1"/>
    <property type="molecule type" value="Genomic_DNA"/>
</dbReference>
<evidence type="ECO:0000256" key="4">
    <source>
        <dbReference type="ARBA" id="ARBA00022839"/>
    </source>
</evidence>
<dbReference type="NCBIfam" id="TIGR00237">
    <property type="entry name" value="xseA"/>
    <property type="match status" value="1"/>
</dbReference>
<comment type="caution">
    <text evidence="9">The sequence shown here is derived from an EMBL/GenBank/DDBJ whole genome shotgun (WGS) entry which is preliminary data.</text>
</comment>
<reference evidence="9" key="1">
    <citation type="journal article" date="2021" name="PeerJ">
        <title>Extensive microbial diversity within the chicken gut microbiome revealed by metagenomics and culture.</title>
        <authorList>
            <person name="Gilroy R."/>
            <person name="Ravi A."/>
            <person name="Getino M."/>
            <person name="Pursley I."/>
            <person name="Horton D.L."/>
            <person name="Alikhan N.F."/>
            <person name="Baker D."/>
            <person name="Gharbi K."/>
            <person name="Hall N."/>
            <person name="Watson M."/>
            <person name="Adriaenssens E.M."/>
            <person name="Foster-Nyarko E."/>
            <person name="Jarju S."/>
            <person name="Secka A."/>
            <person name="Antonio M."/>
            <person name="Oren A."/>
            <person name="Chaudhuri R.R."/>
            <person name="La Ragione R."/>
            <person name="Hildebrand F."/>
            <person name="Pallen M.J."/>
        </authorList>
    </citation>
    <scope>NUCLEOTIDE SEQUENCE</scope>
    <source>
        <strain evidence="9">9264</strain>
    </source>
</reference>
<dbReference type="Pfam" id="PF02601">
    <property type="entry name" value="Exonuc_VII_L"/>
    <property type="match status" value="1"/>
</dbReference>
<dbReference type="InterPro" id="IPR020579">
    <property type="entry name" value="Exonuc_VII_lsu_C"/>
</dbReference>
<keyword evidence="2 5" id="KW-0540">Nuclease</keyword>
<evidence type="ECO:0000256" key="1">
    <source>
        <dbReference type="ARBA" id="ARBA00022490"/>
    </source>
</evidence>
<dbReference type="AlphaFoldDB" id="A0A9D2RHW1"/>
<keyword evidence="1 5" id="KW-0963">Cytoplasm</keyword>
<dbReference type="GO" id="GO:0003676">
    <property type="term" value="F:nucleic acid binding"/>
    <property type="evidence" value="ECO:0007669"/>
    <property type="project" value="InterPro"/>
</dbReference>
<dbReference type="CDD" id="cd04489">
    <property type="entry name" value="ExoVII_LU_OBF"/>
    <property type="match status" value="1"/>
</dbReference>
<name>A0A9D2RHW1_9BURK</name>
<dbReference type="GO" id="GO:0009318">
    <property type="term" value="C:exodeoxyribonuclease VII complex"/>
    <property type="evidence" value="ECO:0007669"/>
    <property type="project" value="UniProtKB-UniRule"/>
</dbReference>
<dbReference type="InterPro" id="IPR025824">
    <property type="entry name" value="OB-fold_nuc-bd_dom"/>
</dbReference>
<evidence type="ECO:0000256" key="2">
    <source>
        <dbReference type="ARBA" id="ARBA00022722"/>
    </source>
</evidence>
<comment type="function">
    <text evidence="5">Bidirectionally degrades single-stranded DNA into large acid-insoluble oligonucleotides, which are then degraded further into small acid-soluble oligonucleotides.</text>
</comment>
<dbReference type="GO" id="GO:0006308">
    <property type="term" value="P:DNA catabolic process"/>
    <property type="evidence" value="ECO:0007669"/>
    <property type="project" value="UniProtKB-UniRule"/>
</dbReference>
<evidence type="ECO:0000259" key="7">
    <source>
        <dbReference type="Pfam" id="PF02601"/>
    </source>
</evidence>
<feature type="domain" description="Exonuclease VII large subunit C-terminal" evidence="7">
    <location>
        <begin position="123"/>
        <end position="433"/>
    </location>
</feature>
<keyword evidence="3 5" id="KW-0378">Hydrolase</keyword>
<dbReference type="HAMAP" id="MF_00378">
    <property type="entry name" value="Exonuc_7_L"/>
    <property type="match status" value="1"/>
</dbReference>
<evidence type="ECO:0000256" key="6">
    <source>
        <dbReference type="RuleBase" id="RU004355"/>
    </source>
</evidence>
<sequence length="448" mass="49606">MLDAQVLSVQQLNRKVSNLLETQLAPIWVRGEISNFYEAGSGHWYFTLKDAHAAVKAVMFRGRTASLGFVPKAGEAVDLFAQVTLYEARGDYQLQVEAMRRAGQGHLHEAFLLLKDKLEQMGLFDPVRKLPIVAMPTRIGVITSLGAAALRDVLTTLKRRLPHVEVILYPSPVQGAAATESLCQALRTAVARNEVDTLLLVRGGGSLEDLWCFNEESLATHIAYCPIPVITGVGHETDFTIADFAADLRAPTPTAAAELAGTDRRLLVDALQQQSVQLQRATIRQLERRAIHVDGLAARLQSPQQRLAAQSRHLHSTMQRLLQAEKHGRLSSKSQLQHCVQRLHKQLPQPALAQPQLRGLEHRLQQAWQHRLQQHQQQVQAVHQALHALSPSHVLERGYAIVRGEAGQIVKNALDLKLSESLRIQLGQGEAHASVTEVSAHLSHHSKH</sequence>
<comment type="subcellular location">
    <subcellularLocation>
        <location evidence="5 6">Cytoplasm</location>
    </subcellularLocation>
</comment>
<dbReference type="Proteomes" id="UP000823889">
    <property type="component" value="Unassembled WGS sequence"/>
</dbReference>
<organism evidence="9 10">
    <name type="scientific">Candidatus Paenalcaligenes intestinipullorum</name>
    <dbReference type="NCBI Taxonomy" id="2838718"/>
    <lineage>
        <taxon>Bacteria</taxon>
        <taxon>Pseudomonadati</taxon>
        <taxon>Pseudomonadota</taxon>
        <taxon>Betaproteobacteria</taxon>
        <taxon>Burkholderiales</taxon>
        <taxon>Alcaligenaceae</taxon>
        <taxon>Paenalcaligenes</taxon>
    </lineage>
</organism>
<comment type="similarity">
    <text evidence="5 6">Belongs to the XseA family.</text>
</comment>